<dbReference type="GO" id="GO:0006352">
    <property type="term" value="P:DNA-templated transcription initiation"/>
    <property type="evidence" value="ECO:0007669"/>
    <property type="project" value="InterPro"/>
</dbReference>
<dbReference type="InterPro" id="IPR036388">
    <property type="entry name" value="WH-like_DNA-bd_sf"/>
</dbReference>
<accession>A0A660KWV5</accession>
<dbReference type="PANTHER" id="PTHR43133:SF8">
    <property type="entry name" value="RNA POLYMERASE SIGMA FACTOR HI_1459-RELATED"/>
    <property type="match status" value="1"/>
</dbReference>
<dbReference type="GO" id="GO:0016987">
    <property type="term" value="F:sigma factor activity"/>
    <property type="evidence" value="ECO:0007669"/>
    <property type="project" value="UniProtKB-KW"/>
</dbReference>
<dbReference type="InterPro" id="IPR014284">
    <property type="entry name" value="RNA_pol_sigma-70_dom"/>
</dbReference>
<dbReference type="SUPFAM" id="SSF88659">
    <property type="entry name" value="Sigma3 and sigma4 domains of RNA polymerase sigma factors"/>
    <property type="match status" value="1"/>
</dbReference>
<dbReference type="NCBIfam" id="TIGR02937">
    <property type="entry name" value="sigma70-ECF"/>
    <property type="match status" value="1"/>
</dbReference>
<dbReference type="InterPro" id="IPR013325">
    <property type="entry name" value="RNA_pol_sigma_r2"/>
</dbReference>
<dbReference type="SUPFAM" id="SSF88946">
    <property type="entry name" value="Sigma2 domain of RNA polymerase sigma factors"/>
    <property type="match status" value="1"/>
</dbReference>
<reference evidence="6 7" key="1">
    <citation type="submission" date="2018-10" db="EMBL/GenBank/DDBJ databases">
        <title>Genomic Encyclopedia of Archaeal and Bacterial Type Strains, Phase II (KMG-II): from individual species to whole genera.</title>
        <authorList>
            <person name="Goeker M."/>
        </authorList>
    </citation>
    <scope>NUCLEOTIDE SEQUENCE [LARGE SCALE GENOMIC DNA]</scope>
    <source>
        <strain evidence="6 7">DSM 14954</strain>
    </source>
</reference>
<dbReference type="GO" id="GO:0003677">
    <property type="term" value="F:DNA binding"/>
    <property type="evidence" value="ECO:0007669"/>
    <property type="project" value="UniProtKB-KW"/>
</dbReference>
<gene>
    <name evidence="6" type="ORF">C8N24_4207</name>
</gene>
<evidence type="ECO:0000313" key="6">
    <source>
        <dbReference type="EMBL" id="RKQ86197.1"/>
    </source>
</evidence>
<keyword evidence="2" id="KW-0805">Transcription regulation</keyword>
<comment type="similarity">
    <text evidence="1">Belongs to the sigma-70 factor family. ECF subfamily.</text>
</comment>
<keyword evidence="7" id="KW-1185">Reference proteome</keyword>
<dbReference type="Gene3D" id="1.10.10.10">
    <property type="entry name" value="Winged helix-like DNA-binding domain superfamily/Winged helix DNA-binding domain"/>
    <property type="match status" value="1"/>
</dbReference>
<evidence type="ECO:0000256" key="2">
    <source>
        <dbReference type="ARBA" id="ARBA00023015"/>
    </source>
</evidence>
<dbReference type="Gene3D" id="1.10.1740.10">
    <property type="match status" value="1"/>
</dbReference>
<dbReference type="InterPro" id="IPR013324">
    <property type="entry name" value="RNA_pol_sigma_r3/r4-like"/>
</dbReference>
<organism evidence="6 7">
    <name type="scientific">Solirubrobacter pauli</name>
    <dbReference type="NCBI Taxonomy" id="166793"/>
    <lineage>
        <taxon>Bacteria</taxon>
        <taxon>Bacillati</taxon>
        <taxon>Actinomycetota</taxon>
        <taxon>Thermoleophilia</taxon>
        <taxon>Solirubrobacterales</taxon>
        <taxon>Solirubrobacteraceae</taxon>
        <taxon>Solirubrobacter</taxon>
    </lineage>
</organism>
<dbReference type="RefSeq" id="WP_121253732.1">
    <property type="nucleotide sequence ID" value="NZ_RBIL01000002.1"/>
</dbReference>
<dbReference type="OrthoDB" id="4990598at2"/>
<dbReference type="EMBL" id="RBIL01000002">
    <property type="protein sequence ID" value="RKQ86197.1"/>
    <property type="molecule type" value="Genomic_DNA"/>
</dbReference>
<dbReference type="Proteomes" id="UP000278962">
    <property type="component" value="Unassembled WGS sequence"/>
</dbReference>
<comment type="caution">
    <text evidence="6">The sequence shown here is derived from an EMBL/GenBank/DDBJ whole genome shotgun (WGS) entry which is preliminary data.</text>
</comment>
<evidence type="ECO:0000256" key="4">
    <source>
        <dbReference type="ARBA" id="ARBA00023125"/>
    </source>
</evidence>
<proteinExistence type="inferred from homology"/>
<dbReference type="PANTHER" id="PTHR43133">
    <property type="entry name" value="RNA POLYMERASE ECF-TYPE SIGMA FACTO"/>
    <property type="match status" value="1"/>
</dbReference>
<dbReference type="InterPro" id="IPR039425">
    <property type="entry name" value="RNA_pol_sigma-70-like"/>
</dbReference>
<protein>
    <submittedName>
        <fullName evidence="6">RNA polymerase sigma factor (Sigma-70 family)</fullName>
    </submittedName>
</protein>
<sequence>MPPQHRSPLIRLALDRARYEQLVVARFGGALSREDAEDVVSEALLAVAGRVPDDAPPAWFARVVLNRAEDFRRARDGRRTPRHFVALDDAHPAPTPDDGRFERELARGTVHRALRRLPHEHRALLRRRHLAGQGRREIASALGLSVSQYEKRHAVAWSALVHVVAADEPTPRCRPVRRSRAHAEAHLVECLNCRLALSDVMAASCSA</sequence>
<keyword evidence="3" id="KW-0731">Sigma factor</keyword>
<evidence type="ECO:0000313" key="7">
    <source>
        <dbReference type="Proteomes" id="UP000278962"/>
    </source>
</evidence>
<keyword evidence="5" id="KW-0804">Transcription</keyword>
<evidence type="ECO:0000256" key="3">
    <source>
        <dbReference type="ARBA" id="ARBA00023082"/>
    </source>
</evidence>
<keyword evidence="4" id="KW-0238">DNA-binding</keyword>
<dbReference type="AlphaFoldDB" id="A0A660KWV5"/>
<evidence type="ECO:0000256" key="1">
    <source>
        <dbReference type="ARBA" id="ARBA00010641"/>
    </source>
</evidence>
<evidence type="ECO:0000256" key="5">
    <source>
        <dbReference type="ARBA" id="ARBA00023163"/>
    </source>
</evidence>
<name>A0A660KWV5_9ACTN</name>